<evidence type="ECO:0000256" key="1">
    <source>
        <dbReference type="SAM" id="Phobius"/>
    </source>
</evidence>
<evidence type="ECO:0008006" key="4">
    <source>
        <dbReference type="Google" id="ProtNLM"/>
    </source>
</evidence>
<dbReference type="InterPro" id="IPR050400">
    <property type="entry name" value="Bact_Cytoskel_RodZ"/>
</dbReference>
<sequence>MPFFTKKITSASNLGQQLEQARYKTGLSLKLISKHINISADYLEALEKNNWSKLPGEIYAKNFLKKYCEFLKIDPNEIKKNNLQKTLQTHRASNRAFHKKTNFKDLINLPRLLRNIFIIFIVGLILTYIVWQIIQITHAPEIIIYYPTSDLTTKESSLIITGQINKEARVKINHENIILDTNNNFQQKINLLPGLNNIIIEAKTKYSQTKIIEKKIIYEP</sequence>
<dbReference type="Proteomes" id="UP000231464">
    <property type="component" value="Unassembled WGS sequence"/>
</dbReference>
<feature type="transmembrane region" description="Helical" evidence="1">
    <location>
        <begin position="112"/>
        <end position="131"/>
    </location>
</feature>
<keyword evidence="1" id="KW-1133">Transmembrane helix</keyword>
<gene>
    <name evidence="2" type="ORF">COU23_02140</name>
</gene>
<evidence type="ECO:0000313" key="2">
    <source>
        <dbReference type="EMBL" id="PIT89772.1"/>
    </source>
</evidence>
<dbReference type="InterPro" id="IPR013783">
    <property type="entry name" value="Ig-like_fold"/>
</dbReference>
<comment type="caution">
    <text evidence="2">The sequence shown here is derived from an EMBL/GenBank/DDBJ whole genome shotgun (WGS) entry which is preliminary data.</text>
</comment>
<dbReference type="Gene3D" id="2.60.40.10">
    <property type="entry name" value="Immunoglobulins"/>
    <property type="match status" value="1"/>
</dbReference>
<dbReference type="PANTHER" id="PTHR34475">
    <property type="match status" value="1"/>
</dbReference>
<accession>A0A2M6WAD1</accession>
<evidence type="ECO:0000313" key="3">
    <source>
        <dbReference type="Proteomes" id="UP000231464"/>
    </source>
</evidence>
<dbReference type="PANTHER" id="PTHR34475:SF1">
    <property type="entry name" value="CYTOSKELETON PROTEIN RODZ"/>
    <property type="match status" value="1"/>
</dbReference>
<dbReference type="SUPFAM" id="SSF47413">
    <property type="entry name" value="lambda repressor-like DNA-binding domains"/>
    <property type="match status" value="1"/>
</dbReference>
<reference evidence="3" key="1">
    <citation type="submission" date="2017-09" db="EMBL/GenBank/DDBJ databases">
        <title>Depth-based differentiation of microbial function through sediment-hosted aquifers and enrichment of novel symbionts in the deep terrestrial subsurface.</title>
        <authorList>
            <person name="Probst A.J."/>
            <person name="Ladd B."/>
            <person name="Jarett J.K."/>
            <person name="Geller-Mcgrath D.E."/>
            <person name="Sieber C.M.K."/>
            <person name="Emerson J.B."/>
            <person name="Anantharaman K."/>
            <person name="Thomas B.C."/>
            <person name="Malmstrom R."/>
            <person name="Stieglmeier M."/>
            <person name="Klingl A."/>
            <person name="Woyke T."/>
            <person name="Ryan C.M."/>
            <person name="Banfield J.F."/>
        </authorList>
    </citation>
    <scope>NUCLEOTIDE SEQUENCE [LARGE SCALE GENOMIC DNA]</scope>
</reference>
<dbReference type="GO" id="GO:0003677">
    <property type="term" value="F:DNA binding"/>
    <property type="evidence" value="ECO:0007669"/>
    <property type="project" value="InterPro"/>
</dbReference>
<dbReference type="Gene3D" id="1.10.260.40">
    <property type="entry name" value="lambda repressor-like DNA-binding domains"/>
    <property type="match status" value="1"/>
</dbReference>
<dbReference type="EMBL" id="PFBP01000035">
    <property type="protein sequence ID" value="PIT89772.1"/>
    <property type="molecule type" value="Genomic_DNA"/>
</dbReference>
<name>A0A2M6WAD1_9BACT</name>
<proteinExistence type="predicted"/>
<dbReference type="Pfam" id="PF13413">
    <property type="entry name" value="HTH_25"/>
    <property type="match status" value="1"/>
</dbReference>
<dbReference type="InterPro" id="IPR010982">
    <property type="entry name" value="Lambda_DNA-bd_dom_sf"/>
</dbReference>
<keyword evidence="1" id="KW-0812">Transmembrane</keyword>
<keyword evidence="1" id="KW-0472">Membrane</keyword>
<organism evidence="2 3">
    <name type="scientific">Candidatus Kuenenbacteria bacterium CG10_big_fil_rev_8_21_14_0_10_36_11</name>
    <dbReference type="NCBI Taxonomy" id="1974618"/>
    <lineage>
        <taxon>Bacteria</taxon>
        <taxon>Candidatus Kueneniibacteriota</taxon>
    </lineage>
</organism>
<protein>
    <recommendedName>
        <fullName evidence="4">HTH cro/C1-type domain-containing protein</fullName>
    </recommendedName>
</protein>
<dbReference type="AlphaFoldDB" id="A0A2M6WAD1"/>